<dbReference type="Gene3D" id="3.50.50.60">
    <property type="entry name" value="FAD/NAD(P)-binding domain"/>
    <property type="match status" value="1"/>
</dbReference>
<gene>
    <name evidence="1" type="ORF">WKW77_23080</name>
</gene>
<evidence type="ECO:0000313" key="1">
    <source>
        <dbReference type="EMBL" id="MEJ8813988.1"/>
    </source>
</evidence>
<sequence length="446" mass="48552">MTTRLGDTAAVLGAGVGGLAAAAALAPFFDRVVVLERDVLPDGVAHRDGTPQSRHVHALLAGGEGALNELLPGFTGDLRAAGAVPLRVGLDVQYERPGFDPFPRRDLGWVSHAMSRPLMESVLRQRVRGLPNVELRSRCRVNALVARDGRVRTVSFEAAGAPPQILDAALIVDATGRAVPTLDLLATLGEPLPEETSIGVDIHYASAVFAMPQSCSDDWLGVFHFPNAPHETRGALLLPMEHRQWIVTLGTRFDDKPPNERAGFMRFLRELRRPTLHEALCDAELSGEIRQWAFPASVRRHFERLGRFPGSLIPLADAICRFNPIYGQGMSVASQEALLLSQLLAKAQEADLADGTLAQRFFAGAQGVIETPWAMAAVPDLVYPATRGERPVNFAATLQFAQALTRLAAKDPDVHKLTIQVQHLLKPNTVYREPALVQRVLQEMSS</sequence>
<dbReference type="RefSeq" id="WP_340359221.1">
    <property type="nucleotide sequence ID" value="NZ_JBBKZU010000011.1"/>
</dbReference>
<dbReference type="PANTHER" id="PTHR43422">
    <property type="entry name" value="THIAMINE THIAZOLE SYNTHASE"/>
    <property type="match status" value="1"/>
</dbReference>
<protein>
    <recommendedName>
        <fullName evidence="3">2-polyprenyl-6-methoxyphenol hydroxylase</fullName>
    </recommendedName>
</protein>
<organism evidence="1 2">
    <name type="scientific">Variovorax ureilyticus</name>
    <dbReference type="NCBI Taxonomy" id="1836198"/>
    <lineage>
        <taxon>Bacteria</taxon>
        <taxon>Pseudomonadati</taxon>
        <taxon>Pseudomonadota</taxon>
        <taxon>Betaproteobacteria</taxon>
        <taxon>Burkholderiales</taxon>
        <taxon>Comamonadaceae</taxon>
        <taxon>Variovorax</taxon>
    </lineage>
</organism>
<keyword evidence="2" id="KW-1185">Reference proteome</keyword>
<dbReference type="SUPFAM" id="SSF51905">
    <property type="entry name" value="FAD/NAD(P)-binding domain"/>
    <property type="match status" value="1"/>
</dbReference>
<dbReference type="PANTHER" id="PTHR43422:SF3">
    <property type="entry name" value="THIAMINE THIAZOLE SYNTHASE"/>
    <property type="match status" value="1"/>
</dbReference>
<name>A0ABU8VK70_9BURK</name>
<evidence type="ECO:0000313" key="2">
    <source>
        <dbReference type="Proteomes" id="UP001365846"/>
    </source>
</evidence>
<dbReference type="InterPro" id="IPR036188">
    <property type="entry name" value="FAD/NAD-bd_sf"/>
</dbReference>
<comment type="caution">
    <text evidence="1">The sequence shown here is derived from an EMBL/GenBank/DDBJ whole genome shotgun (WGS) entry which is preliminary data.</text>
</comment>
<evidence type="ECO:0008006" key="3">
    <source>
        <dbReference type="Google" id="ProtNLM"/>
    </source>
</evidence>
<dbReference type="Proteomes" id="UP001365846">
    <property type="component" value="Unassembled WGS sequence"/>
</dbReference>
<dbReference type="EMBL" id="JBBKZU010000011">
    <property type="protein sequence ID" value="MEJ8813988.1"/>
    <property type="molecule type" value="Genomic_DNA"/>
</dbReference>
<proteinExistence type="predicted"/>
<reference evidence="1 2" key="1">
    <citation type="submission" date="2024-03" db="EMBL/GenBank/DDBJ databases">
        <title>Novel species of the genus Variovorax.</title>
        <authorList>
            <person name="Liu Q."/>
            <person name="Xin Y.-H."/>
        </authorList>
    </citation>
    <scope>NUCLEOTIDE SEQUENCE [LARGE SCALE GENOMIC DNA]</scope>
    <source>
        <strain evidence="1 2">KACC 18899</strain>
    </source>
</reference>
<accession>A0ABU8VK70</accession>